<keyword evidence="1" id="KW-0328">Glycosyltransferase</keyword>
<dbReference type="STRING" id="1186196.SAMN04489841_0886"/>
<evidence type="ECO:0000256" key="2">
    <source>
        <dbReference type="ARBA" id="ARBA00022679"/>
    </source>
</evidence>
<dbReference type="CDD" id="cd03801">
    <property type="entry name" value="GT4_PimA-like"/>
    <property type="match status" value="1"/>
</dbReference>
<keyword evidence="2 3" id="KW-0808">Transferase</keyword>
<dbReference type="EMBL" id="FOFD01000001">
    <property type="protein sequence ID" value="SEP93536.1"/>
    <property type="molecule type" value="Genomic_DNA"/>
</dbReference>
<dbReference type="OrthoDB" id="132546at2157"/>
<dbReference type="Gene3D" id="3.40.50.2000">
    <property type="entry name" value="Glycogen Phosphorylase B"/>
    <property type="match status" value="2"/>
</dbReference>
<accession>A0A1H9BX23</accession>
<gene>
    <name evidence="3" type="ORF">SAMN04489841_0886</name>
</gene>
<reference evidence="4" key="1">
    <citation type="submission" date="2016-10" db="EMBL/GenBank/DDBJ databases">
        <authorList>
            <person name="Varghese N."/>
            <person name="Submissions S."/>
        </authorList>
    </citation>
    <scope>NUCLEOTIDE SEQUENCE [LARGE SCALE GENOMIC DNA]</scope>
    <source>
        <strain evidence="4">DSM 25055</strain>
    </source>
</reference>
<dbReference type="PANTHER" id="PTHR12526">
    <property type="entry name" value="GLYCOSYLTRANSFERASE"/>
    <property type="match status" value="1"/>
</dbReference>
<evidence type="ECO:0000313" key="3">
    <source>
        <dbReference type="EMBL" id="SEP93536.1"/>
    </source>
</evidence>
<protein>
    <submittedName>
        <fullName evidence="3">Glycosyltransferase involved in cell wall bisynthesis</fullName>
    </submittedName>
</protein>
<dbReference type="SUPFAM" id="SSF53756">
    <property type="entry name" value="UDP-Glycosyltransferase/glycogen phosphorylase"/>
    <property type="match status" value="1"/>
</dbReference>
<dbReference type="RefSeq" id="WP_090613925.1">
    <property type="nucleotide sequence ID" value="NZ_FOFD01000001.1"/>
</dbReference>
<dbReference type="AlphaFoldDB" id="A0A1H9BX23"/>
<organism evidence="3 4">
    <name type="scientific">Natrinema salaciae</name>
    <dbReference type="NCBI Taxonomy" id="1186196"/>
    <lineage>
        <taxon>Archaea</taxon>
        <taxon>Methanobacteriati</taxon>
        <taxon>Methanobacteriota</taxon>
        <taxon>Stenosarchaea group</taxon>
        <taxon>Halobacteria</taxon>
        <taxon>Halobacteriales</taxon>
        <taxon>Natrialbaceae</taxon>
        <taxon>Natrinema</taxon>
    </lineage>
</organism>
<keyword evidence="4" id="KW-1185">Reference proteome</keyword>
<sequence>MTNSPRILGFADSRSSKIAIPLSSLPDSEVITVANREGFSKYPYLFRSGYQRIVSDPPDVLLANYPGRLGSTVLSLGRFTRTPVVIRVGGDFWRTNREELRRELRNWNIRSALARSGQIGLNELFGTNSDGYLVVSNELRRLVATRTGLSLERVRRVPVPINEAQYRRGDPEIGREYVARDSGRILLTVTNLRFKGKIEGVRHLVQEVQPLLRAHSDLSYVIAGGGRYLDNLRRYLDRNVPEAIRDRIVTTGFVSNVVDLYAAASVFVYCSYIDGYPNVISEAMASGLPIIANAAHGMVEQITHDETGLLVSTHCRGEFTSGIARLLSNDDLAARLGSAAQQRVTVRNDPNRIGREMATALSEILMVI</sequence>
<dbReference type="Pfam" id="PF13692">
    <property type="entry name" value="Glyco_trans_1_4"/>
    <property type="match status" value="1"/>
</dbReference>
<name>A0A1H9BX23_9EURY</name>
<dbReference type="Proteomes" id="UP000199114">
    <property type="component" value="Unassembled WGS sequence"/>
</dbReference>
<dbReference type="GO" id="GO:0016757">
    <property type="term" value="F:glycosyltransferase activity"/>
    <property type="evidence" value="ECO:0007669"/>
    <property type="project" value="UniProtKB-KW"/>
</dbReference>
<evidence type="ECO:0000256" key="1">
    <source>
        <dbReference type="ARBA" id="ARBA00022676"/>
    </source>
</evidence>
<evidence type="ECO:0000313" key="4">
    <source>
        <dbReference type="Proteomes" id="UP000199114"/>
    </source>
</evidence>
<dbReference type="PANTHER" id="PTHR12526:SF510">
    <property type="entry name" value="D-INOSITOL 3-PHOSPHATE GLYCOSYLTRANSFERASE"/>
    <property type="match status" value="1"/>
</dbReference>
<proteinExistence type="predicted"/>